<dbReference type="PROSITE" id="PS00217">
    <property type="entry name" value="SUGAR_TRANSPORT_2"/>
    <property type="match status" value="1"/>
</dbReference>
<organism evidence="10 11">
    <name type="scientific">Sulfolobus acidocaldarius</name>
    <dbReference type="NCBI Taxonomy" id="2285"/>
    <lineage>
        <taxon>Archaea</taxon>
        <taxon>Thermoproteota</taxon>
        <taxon>Thermoprotei</taxon>
        <taxon>Sulfolobales</taxon>
        <taxon>Sulfolobaceae</taxon>
        <taxon>Sulfolobus</taxon>
    </lineage>
</organism>
<proteinExistence type="predicted"/>
<feature type="domain" description="Major facilitator superfamily (MFS) profile" evidence="8">
    <location>
        <begin position="11"/>
        <end position="430"/>
    </location>
</feature>
<feature type="transmembrane region" description="Helical" evidence="7">
    <location>
        <begin position="154"/>
        <end position="174"/>
    </location>
</feature>
<dbReference type="InterPro" id="IPR005829">
    <property type="entry name" value="Sugar_transporter_CS"/>
</dbReference>
<dbReference type="Proteomes" id="UP000065473">
    <property type="component" value="Chromosome"/>
</dbReference>
<dbReference type="AlphaFoldDB" id="A0A0U3GVN6"/>
<reference evidence="11 12" key="1">
    <citation type="submission" date="2015-12" db="EMBL/GenBank/DDBJ databases">
        <title>A stable core within a dynamic pangenome in Sulfolobus acidocaldarius.</title>
        <authorList>
            <person name="Anderson R."/>
            <person name="Kouris A."/>
            <person name="Seward C."/>
            <person name="Campbell K."/>
            <person name="Whitaker R."/>
        </authorList>
    </citation>
    <scope>NUCLEOTIDE SEQUENCE [LARGE SCALE GENOMIC DNA]</scope>
    <source>
        <strain evidence="9 12">GG12-C01-09</strain>
        <strain evidence="10 11">NG05B_CO5_07</strain>
    </source>
</reference>
<evidence type="ECO:0000256" key="2">
    <source>
        <dbReference type="ARBA" id="ARBA00022448"/>
    </source>
</evidence>
<sequence>MESWTREAKLALTSQFLGFMLDAYDLLFVSALTPYIEKNLVPPGLTGLVGYFVTLALGLGLTLIGRPLGSAIFGNFGDVWGRRRTLMITIIGFSVFSALIGLLPTYAAIGIAASILYAVLRFIEGIFVGGEYAVGHPFAIEYAPSKWRGLVSGIAQGAFSWGTAIGAGIVYLFISVLGDKAMSDYGWRLVFFTGLIPAAVAFIIRYLVPETPVFRKALSERKLERIPFFSLFRPPTLYTFLNVFVLMTGLFFSSYSLFDFATGILTKAGLSTQEASLYYSLAGVFAAIAATLWGLSSDFIGRKKAFLIAAIVTIILATPSFYLWYNAAKANDVGLLFLGSFLIGWLTQWPWGLVPVYLSERFITKRRASGVGFGYSSGVFISAWMPIYSIPLSAYFAGIEGGDPWFVAAFFLILAAVIYGIAALIGPETRTVDLYWTEESEKIR</sequence>
<feature type="transmembrane region" description="Helical" evidence="7">
    <location>
        <begin position="237"/>
        <end position="257"/>
    </location>
</feature>
<evidence type="ECO:0000256" key="5">
    <source>
        <dbReference type="ARBA" id="ARBA00022989"/>
    </source>
</evidence>
<feature type="transmembrane region" description="Helical" evidence="7">
    <location>
        <begin position="379"/>
        <end position="399"/>
    </location>
</feature>
<protein>
    <submittedName>
        <fullName evidence="10">Transporter</fullName>
    </submittedName>
</protein>
<dbReference type="STRING" id="1435377.SUSAZ_10720"/>
<feature type="transmembrane region" description="Helical" evidence="7">
    <location>
        <begin position="115"/>
        <end position="134"/>
    </location>
</feature>
<dbReference type="SUPFAM" id="SSF103473">
    <property type="entry name" value="MFS general substrate transporter"/>
    <property type="match status" value="1"/>
</dbReference>
<evidence type="ECO:0000313" key="11">
    <source>
        <dbReference type="Proteomes" id="UP000060043"/>
    </source>
</evidence>
<keyword evidence="6 7" id="KW-0472">Membrane</keyword>
<feature type="transmembrane region" description="Helical" evidence="7">
    <location>
        <begin position="86"/>
        <end position="109"/>
    </location>
</feature>
<feature type="transmembrane region" description="Helical" evidence="7">
    <location>
        <begin position="48"/>
        <end position="65"/>
    </location>
</feature>
<name>A0A0U3GVN6_9CREN</name>
<evidence type="ECO:0000256" key="7">
    <source>
        <dbReference type="SAM" id="Phobius"/>
    </source>
</evidence>
<dbReference type="InterPro" id="IPR005828">
    <property type="entry name" value="MFS_sugar_transport-like"/>
</dbReference>
<evidence type="ECO:0000313" key="10">
    <source>
        <dbReference type="EMBL" id="ALU32392.1"/>
    </source>
</evidence>
<dbReference type="Pfam" id="PF00083">
    <property type="entry name" value="Sugar_tr"/>
    <property type="match status" value="2"/>
</dbReference>
<evidence type="ECO:0000256" key="6">
    <source>
        <dbReference type="ARBA" id="ARBA00023136"/>
    </source>
</evidence>
<dbReference type="GeneID" id="14552795"/>
<feature type="transmembrane region" description="Helical" evidence="7">
    <location>
        <begin position="307"/>
        <end position="325"/>
    </location>
</feature>
<evidence type="ECO:0000313" key="12">
    <source>
        <dbReference type="Proteomes" id="UP000065473"/>
    </source>
</evidence>
<dbReference type="InterPro" id="IPR020846">
    <property type="entry name" value="MFS_dom"/>
</dbReference>
<dbReference type="OMA" id="SDITWGI"/>
<dbReference type="PROSITE" id="PS50850">
    <property type="entry name" value="MFS"/>
    <property type="match status" value="1"/>
</dbReference>
<comment type="subcellular location">
    <subcellularLocation>
        <location evidence="1">Cell membrane</location>
        <topology evidence="1">Multi-pass membrane protein</topology>
    </subcellularLocation>
</comment>
<evidence type="ECO:0000259" key="8">
    <source>
        <dbReference type="PROSITE" id="PS50850"/>
    </source>
</evidence>
<dbReference type="EMBL" id="CP013694">
    <property type="protein sequence ID" value="ALU29657.1"/>
    <property type="molecule type" value="Genomic_DNA"/>
</dbReference>
<feature type="transmembrane region" description="Helical" evidence="7">
    <location>
        <begin position="277"/>
        <end position="295"/>
    </location>
</feature>
<accession>A0A0U3GVN6</accession>
<dbReference type="GO" id="GO:0005886">
    <property type="term" value="C:plasma membrane"/>
    <property type="evidence" value="ECO:0007669"/>
    <property type="project" value="UniProtKB-SubCell"/>
</dbReference>
<dbReference type="OrthoDB" id="117970at2157"/>
<dbReference type="Gene3D" id="1.20.1250.20">
    <property type="entry name" value="MFS general substrate transporter like domains"/>
    <property type="match status" value="2"/>
</dbReference>
<dbReference type="RefSeq" id="WP_011279070.1">
    <property type="nucleotide sequence ID" value="NZ_BHWZ01000006.1"/>
</dbReference>
<dbReference type="PANTHER" id="PTHR43045">
    <property type="entry name" value="SHIKIMATE TRANSPORTER"/>
    <property type="match status" value="1"/>
</dbReference>
<keyword evidence="2" id="KW-0813">Transport</keyword>
<gene>
    <name evidence="9" type="ORF">ATY89_06695</name>
    <name evidence="10" type="ORF">ATZ20_09715</name>
</gene>
<evidence type="ECO:0000256" key="1">
    <source>
        <dbReference type="ARBA" id="ARBA00004651"/>
    </source>
</evidence>
<dbReference type="PaxDb" id="1435377-SUSAZ_10720"/>
<keyword evidence="4 7" id="KW-0812">Transmembrane</keyword>
<keyword evidence="3" id="KW-1003">Cell membrane</keyword>
<feature type="transmembrane region" description="Helical" evidence="7">
    <location>
        <begin position="186"/>
        <end position="208"/>
    </location>
</feature>
<evidence type="ECO:0000256" key="3">
    <source>
        <dbReference type="ARBA" id="ARBA00022475"/>
    </source>
</evidence>
<dbReference type="GO" id="GO:0022857">
    <property type="term" value="F:transmembrane transporter activity"/>
    <property type="evidence" value="ECO:0007669"/>
    <property type="project" value="InterPro"/>
</dbReference>
<dbReference type="Proteomes" id="UP000060043">
    <property type="component" value="Chromosome"/>
</dbReference>
<feature type="transmembrane region" description="Helical" evidence="7">
    <location>
        <begin position="337"/>
        <end position="358"/>
    </location>
</feature>
<dbReference type="InterPro" id="IPR036259">
    <property type="entry name" value="MFS_trans_sf"/>
</dbReference>
<dbReference type="EMBL" id="CP013695">
    <property type="protein sequence ID" value="ALU32392.1"/>
    <property type="molecule type" value="Genomic_DNA"/>
</dbReference>
<feature type="transmembrane region" description="Helical" evidence="7">
    <location>
        <begin position="405"/>
        <end position="425"/>
    </location>
</feature>
<keyword evidence="5 7" id="KW-1133">Transmembrane helix</keyword>
<evidence type="ECO:0000256" key="4">
    <source>
        <dbReference type="ARBA" id="ARBA00022692"/>
    </source>
</evidence>
<dbReference type="PANTHER" id="PTHR43045:SF1">
    <property type="entry name" value="SHIKIMATE TRANSPORTER"/>
    <property type="match status" value="1"/>
</dbReference>
<evidence type="ECO:0000313" key="9">
    <source>
        <dbReference type="EMBL" id="ALU29657.1"/>
    </source>
</evidence>